<dbReference type="AlphaFoldDB" id="A0A5J4L3K3"/>
<sequence>MANGKKRLTREERVKINQQRAQEPFAQVIMRPEHVDGRILYDISGALNKGIKVLRNVMGHKVSFAVAEELLTRTKNIEIEANALAKDIFKAIGFEYREPRSLQSQTAAVGDPGVPPLAIPALQKQAAGESADNGKDAKKASKKSLTEV</sequence>
<gene>
    <name evidence="2" type="ORF">A45J_2601</name>
</gene>
<proteinExistence type="predicted"/>
<dbReference type="EMBL" id="BLAB01000001">
    <property type="protein sequence ID" value="GER94835.1"/>
    <property type="molecule type" value="Genomic_DNA"/>
</dbReference>
<feature type="region of interest" description="Disordered" evidence="1">
    <location>
        <begin position="103"/>
        <end position="148"/>
    </location>
</feature>
<organism evidence="2">
    <name type="scientific">hot springs metagenome</name>
    <dbReference type="NCBI Taxonomy" id="433727"/>
    <lineage>
        <taxon>unclassified sequences</taxon>
        <taxon>metagenomes</taxon>
        <taxon>ecological metagenomes</taxon>
    </lineage>
</organism>
<reference evidence="2" key="1">
    <citation type="submission" date="2019-10" db="EMBL/GenBank/DDBJ databases">
        <title>Metagenomic sequencing of thiosulfate-disproportionating enrichment culture.</title>
        <authorList>
            <person name="Umezawa K."/>
            <person name="Kojima H."/>
            <person name="Fukui M."/>
        </authorList>
    </citation>
    <scope>NUCLEOTIDE SEQUENCE</scope>
    <source>
        <strain evidence="2">45J</strain>
    </source>
</reference>
<feature type="compositionally biased region" description="Basic and acidic residues" evidence="1">
    <location>
        <begin position="132"/>
        <end position="148"/>
    </location>
</feature>
<evidence type="ECO:0000256" key="1">
    <source>
        <dbReference type="SAM" id="MobiDB-lite"/>
    </source>
</evidence>
<evidence type="ECO:0000313" key="2">
    <source>
        <dbReference type="EMBL" id="GER94835.1"/>
    </source>
</evidence>
<accession>A0A5J4L3K3</accession>
<protein>
    <submittedName>
        <fullName evidence="2">Uncharacterized protein</fullName>
    </submittedName>
</protein>
<name>A0A5J4L3K3_9ZZZZ</name>
<comment type="caution">
    <text evidence="2">The sequence shown here is derived from an EMBL/GenBank/DDBJ whole genome shotgun (WGS) entry which is preliminary data.</text>
</comment>